<feature type="compositionally biased region" description="Basic and acidic residues" evidence="1">
    <location>
        <begin position="448"/>
        <end position="459"/>
    </location>
</feature>
<dbReference type="GO" id="GO:0009653">
    <property type="term" value="P:anatomical structure morphogenesis"/>
    <property type="evidence" value="ECO:0007669"/>
    <property type="project" value="TreeGrafter"/>
</dbReference>
<feature type="compositionally biased region" description="Basic and acidic residues" evidence="1">
    <location>
        <begin position="953"/>
        <end position="963"/>
    </location>
</feature>
<keyword evidence="2" id="KW-0812">Transmembrane</keyword>
<gene>
    <name evidence="6" type="ORF">PENTCL1PPCAC_16209</name>
</gene>
<organism evidence="6 7">
    <name type="scientific">Pristionchus entomophagus</name>
    <dbReference type="NCBI Taxonomy" id="358040"/>
    <lineage>
        <taxon>Eukaryota</taxon>
        <taxon>Metazoa</taxon>
        <taxon>Ecdysozoa</taxon>
        <taxon>Nematoda</taxon>
        <taxon>Chromadorea</taxon>
        <taxon>Rhabditida</taxon>
        <taxon>Rhabditina</taxon>
        <taxon>Diplogasteromorpha</taxon>
        <taxon>Diplogasteroidea</taxon>
        <taxon>Neodiplogasteridae</taxon>
        <taxon>Pristionchus</taxon>
    </lineage>
</organism>
<dbReference type="SUPFAM" id="SSF57414">
    <property type="entry name" value="Hairpin loop containing domain-like"/>
    <property type="match status" value="4"/>
</dbReference>
<feature type="non-terminal residue" evidence="6">
    <location>
        <position position="998"/>
    </location>
</feature>
<feature type="region of interest" description="Disordered" evidence="1">
    <location>
        <begin position="933"/>
        <end position="998"/>
    </location>
</feature>
<dbReference type="InterPro" id="IPR001507">
    <property type="entry name" value="ZP_dom"/>
</dbReference>
<dbReference type="InterPro" id="IPR003609">
    <property type="entry name" value="Pan_app"/>
</dbReference>
<dbReference type="Proteomes" id="UP001432027">
    <property type="component" value="Unassembled WGS sequence"/>
</dbReference>
<dbReference type="SMART" id="SM00241">
    <property type="entry name" value="ZP"/>
    <property type="match status" value="1"/>
</dbReference>
<dbReference type="Pfam" id="PF00100">
    <property type="entry name" value="Zona_pellucida"/>
    <property type="match status" value="1"/>
</dbReference>
<feature type="compositionally biased region" description="Low complexity" evidence="1">
    <location>
        <begin position="397"/>
        <end position="423"/>
    </location>
</feature>
<comment type="caution">
    <text evidence="6">The sequence shown here is derived from an EMBL/GenBank/DDBJ whole genome shotgun (WGS) entry which is preliminary data.</text>
</comment>
<feature type="signal peptide" evidence="3">
    <location>
        <begin position="1"/>
        <end position="20"/>
    </location>
</feature>
<evidence type="ECO:0000313" key="7">
    <source>
        <dbReference type="Proteomes" id="UP001432027"/>
    </source>
</evidence>
<keyword evidence="3" id="KW-0732">Signal</keyword>
<sequence length="998" mass="111338">MGVFSLFILSLLFSYRLAYGNSCPSGETSTYLRSEGMRLMEMAKQTIMELTLNACAKACTENEKGVHCESFEYDPRQQECSLHSVSGQPFGPSVLTRVEKARAFFQQICLPEANLCPTPYAFERFPQHMLMGNSLEVVTVQGGLAECLGLCLDAAARFGIQCRSVVFYYKSNECILNRETRSTVPQLFGPVKDDTLVDYFENNCFDIVCPTGKSGLHWLRSEEFSIGHDKDVIIESMTQEECRKLCIENGVAGENFPCKAYVFSPSKEECHLSAETGLQKKKPDGFELTSISNGEYYEKMCLRSAFQCKEGSFEVVPNRQLINATIKVIDTSNINTCLEACLNEQETCSAATFNYELDECYLHAESQYTKQDNLIDGIMVDYFDKICDYLPDLLHLTGPPGTSPPRSTSSATTETPNTFPTLTSDSTRFTAPPPPPVDPPIANSIDASPDHDEHAESPFEKQINQSPPPTEESSFQKQRNDRLSPTPQEIDNSIIEPRSSAHEETLGVFSASPEKVKAHMTTECRLSGISLIVDFERATSGAIFVQEAFSNCKVLFNESDSATLHIPYPRSDEPNPKCPGQEIRPGFWSFLIVVQRNDLNAPSLMTSNDRVFNVTCDYSSIEEEAQFLQPEESSRQSSDTSAPQQKIRMSILKDDVPVSNVGLGEEVELRWTVREEEIDKEATELGYFINECIAERIGGPQPEPEPLKLIHNGCPEENVRNRLMRYPVVKTANGFSTKMKVFRFDGSRKVRIRCTVDVCVETCPPVLCESEANADGTTDDVQSFGRKKRQSLSELSNMMRRLRPEFGRSTTLQPVPTRRQKQRPRRSITSGTISIIDREATPFIGDANPLSLEFVMRRIADRYSSLDPSSFCLSRTHLFSASAVLVVLSIGQLLVLINCARRRFGSGSSAASECSSGATSYLSAASSAYHPSSLSSVSSRGTNESSTASSPHPFDRYPKEEMQHQLIRTHAPARAKERQAAYEQPREPQPPPHRRLAR</sequence>
<evidence type="ECO:0000313" key="6">
    <source>
        <dbReference type="EMBL" id="GMS94034.1"/>
    </source>
</evidence>
<accession>A0AAV5TI77</accession>
<feature type="domain" description="Apple" evidence="4">
    <location>
        <begin position="23"/>
        <end position="109"/>
    </location>
</feature>
<feature type="domain" description="Apple" evidence="4">
    <location>
        <begin position="209"/>
        <end position="301"/>
    </location>
</feature>
<feature type="region of interest" description="Disordered" evidence="1">
    <location>
        <begin position="397"/>
        <end position="506"/>
    </location>
</feature>
<feature type="domain" description="Apple" evidence="4">
    <location>
        <begin position="116"/>
        <end position="204"/>
    </location>
</feature>
<keyword evidence="7" id="KW-1185">Reference proteome</keyword>
<dbReference type="EMBL" id="BTSX01000004">
    <property type="protein sequence ID" value="GMS94034.1"/>
    <property type="molecule type" value="Genomic_DNA"/>
</dbReference>
<protein>
    <submittedName>
        <fullName evidence="6">Uncharacterized protein</fullName>
    </submittedName>
</protein>
<dbReference type="PANTHER" id="PTHR47327:SF18">
    <property type="entry name" value="PAN DOMAIN PROTEIN"/>
    <property type="match status" value="1"/>
</dbReference>
<name>A0AAV5TI77_9BILA</name>
<dbReference type="PROSITE" id="PS51034">
    <property type="entry name" value="ZP_2"/>
    <property type="match status" value="1"/>
</dbReference>
<evidence type="ECO:0000259" key="5">
    <source>
        <dbReference type="PROSITE" id="PS51034"/>
    </source>
</evidence>
<dbReference type="Gene3D" id="3.50.4.10">
    <property type="entry name" value="Hepatocyte Growth Factor"/>
    <property type="match status" value="4"/>
</dbReference>
<feature type="domain" description="Apple" evidence="4">
    <location>
        <begin position="308"/>
        <end position="387"/>
    </location>
</feature>
<keyword evidence="2" id="KW-1133">Transmembrane helix</keyword>
<dbReference type="PANTHER" id="PTHR47327">
    <property type="entry name" value="FI18240P1-RELATED"/>
    <property type="match status" value="1"/>
</dbReference>
<feature type="domain" description="ZP" evidence="5">
    <location>
        <begin position="523"/>
        <end position="775"/>
    </location>
</feature>
<dbReference type="PROSITE" id="PS50948">
    <property type="entry name" value="PAN"/>
    <property type="match status" value="4"/>
</dbReference>
<evidence type="ECO:0000259" key="4">
    <source>
        <dbReference type="PROSITE" id="PS50948"/>
    </source>
</evidence>
<evidence type="ECO:0000256" key="1">
    <source>
        <dbReference type="SAM" id="MobiDB-lite"/>
    </source>
</evidence>
<evidence type="ECO:0000256" key="2">
    <source>
        <dbReference type="SAM" id="Phobius"/>
    </source>
</evidence>
<feature type="compositionally biased region" description="Polar residues" evidence="1">
    <location>
        <begin position="471"/>
        <end position="491"/>
    </location>
</feature>
<proteinExistence type="predicted"/>
<feature type="chain" id="PRO_5043528997" evidence="3">
    <location>
        <begin position="21"/>
        <end position="998"/>
    </location>
</feature>
<dbReference type="AlphaFoldDB" id="A0AAV5TI77"/>
<dbReference type="SMART" id="SM00473">
    <property type="entry name" value="PAN_AP"/>
    <property type="match status" value="4"/>
</dbReference>
<dbReference type="InterPro" id="IPR052774">
    <property type="entry name" value="Celegans_DevNeuronal_Protein"/>
</dbReference>
<reference evidence="6" key="1">
    <citation type="submission" date="2023-10" db="EMBL/GenBank/DDBJ databases">
        <title>Genome assembly of Pristionchus species.</title>
        <authorList>
            <person name="Yoshida K."/>
            <person name="Sommer R.J."/>
        </authorList>
    </citation>
    <scope>NUCLEOTIDE SEQUENCE</scope>
    <source>
        <strain evidence="6">RS0144</strain>
    </source>
</reference>
<evidence type="ECO:0000256" key="3">
    <source>
        <dbReference type="SAM" id="SignalP"/>
    </source>
</evidence>
<dbReference type="InterPro" id="IPR055355">
    <property type="entry name" value="ZP-C"/>
</dbReference>
<dbReference type="CDD" id="cd01099">
    <property type="entry name" value="PAN_AP_HGF"/>
    <property type="match status" value="2"/>
</dbReference>
<keyword evidence="2" id="KW-0472">Membrane</keyword>
<feature type="compositionally biased region" description="Basic and acidic residues" evidence="1">
    <location>
        <begin position="974"/>
        <end position="986"/>
    </location>
</feature>
<feature type="compositionally biased region" description="Polar residues" evidence="1">
    <location>
        <begin position="940"/>
        <end position="950"/>
    </location>
</feature>
<dbReference type="Pfam" id="PF00024">
    <property type="entry name" value="PAN_1"/>
    <property type="match status" value="4"/>
</dbReference>
<feature type="transmembrane region" description="Helical" evidence="2">
    <location>
        <begin position="878"/>
        <end position="897"/>
    </location>
</feature>